<dbReference type="Pfam" id="PF02613">
    <property type="entry name" value="Nitrate_red_del"/>
    <property type="match status" value="1"/>
</dbReference>
<dbReference type="PANTHER" id="PTHR43680:SF2">
    <property type="entry name" value="NITRATE REDUCTASE MOLYBDENUM COFACTOR ASSEMBLY CHAPERONE NARJ"/>
    <property type="match status" value="1"/>
</dbReference>
<name>A0ABN2W1J3_9ACTN</name>
<evidence type="ECO:0000313" key="3">
    <source>
        <dbReference type="EMBL" id="GAA2080645.1"/>
    </source>
</evidence>
<proteinExistence type="predicted"/>
<sequence>MSRHAVLHQAAACCLTYPDASFHDDLPLLREATAGLRGRPVRLLRGFLDHAEATPRAELAAHYVRVFDFKNRRSLYLTWWTDGDTRRRGMSLVRLKETYRAHGLDFADGDELPDFLPAVLEFSARAGTDTLLRRHRPALELLRLSLADCETPYAAVLAAVCATLPGASPKDRAAARAMARGGPPREDVGLEPFGPHVPETTGVPR</sequence>
<keyword evidence="1" id="KW-0534">Nitrate assimilation</keyword>
<dbReference type="SUPFAM" id="SSF89155">
    <property type="entry name" value="TorD-like"/>
    <property type="match status" value="1"/>
</dbReference>
<dbReference type="InterPro" id="IPR036411">
    <property type="entry name" value="TorD-like_sf"/>
</dbReference>
<organism evidence="3 4">
    <name type="scientific">Streptomyces albiaxialis</name>
    <dbReference type="NCBI Taxonomy" id="329523"/>
    <lineage>
        <taxon>Bacteria</taxon>
        <taxon>Bacillati</taxon>
        <taxon>Actinomycetota</taxon>
        <taxon>Actinomycetes</taxon>
        <taxon>Kitasatosporales</taxon>
        <taxon>Streptomycetaceae</taxon>
        <taxon>Streptomyces</taxon>
    </lineage>
</organism>
<gene>
    <name evidence="3" type="primary">narJ_1</name>
    <name evidence="3" type="ORF">GCM10009801_39030</name>
</gene>
<dbReference type="RefSeq" id="WP_344529814.1">
    <property type="nucleotide sequence ID" value="NZ_BAAAPE010000009.1"/>
</dbReference>
<keyword evidence="4" id="KW-1185">Reference proteome</keyword>
<feature type="region of interest" description="Disordered" evidence="2">
    <location>
        <begin position="177"/>
        <end position="205"/>
    </location>
</feature>
<accession>A0ABN2W1J3</accession>
<protein>
    <submittedName>
        <fullName evidence="3">Nitrate reductase molybdenum cofactor assembly chaperone</fullName>
    </submittedName>
</protein>
<dbReference type="NCBIfam" id="TIGR00684">
    <property type="entry name" value="narJ"/>
    <property type="match status" value="1"/>
</dbReference>
<evidence type="ECO:0000313" key="4">
    <source>
        <dbReference type="Proteomes" id="UP001500016"/>
    </source>
</evidence>
<evidence type="ECO:0000256" key="2">
    <source>
        <dbReference type="SAM" id="MobiDB-lite"/>
    </source>
</evidence>
<dbReference type="InterPro" id="IPR003765">
    <property type="entry name" value="NO3_reductase_chaperone_NarJ"/>
</dbReference>
<dbReference type="InterPro" id="IPR020945">
    <property type="entry name" value="DMSO/NO3_reduct_chaperone"/>
</dbReference>
<dbReference type="PANTHER" id="PTHR43680">
    <property type="entry name" value="NITRATE REDUCTASE MOLYBDENUM COFACTOR ASSEMBLY CHAPERONE"/>
    <property type="match status" value="1"/>
</dbReference>
<reference evidence="3 4" key="1">
    <citation type="journal article" date="2019" name="Int. J. Syst. Evol. Microbiol.">
        <title>The Global Catalogue of Microorganisms (GCM) 10K type strain sequencing project: providing services to taxonomists for standard genome sequencing and annotation.</title>
        <authorList>
            <consortium name="The Broad Institute Genomics Platform"/>
            <consortium name="The Broad Institute Genome Sequencing Center for Infectious Disease"/>
            <person name="Wu L."/>
            <person name="Ma J."/>
        </authorList>
    </citation>
    <scope>NUCLEOTIDE SEQUENCE [LARGE SCALE GENOMIC DNA]</scope>
    <source>
        <strain evidence="3 4">JCM 15478</strain>
    </source>
</reference>
<dbReference type="EMBL" id="BAAAPE010000009">
    <property type="protein sequence ID" value="GAA2080645.1"/>
    <property type="molecule type" value="Genomic_DNA"/>
</dbReference>
<dbReference type="Proteomes" id="UP001500016">
    <property type="component" value="Unassembled WGS sequence"/>
</dbReference>
<comment type="caution">
    <text evidence="3">The sequence shown here is derived from an EMBL/GenBank/DDBJ whole genome shotgun (WGS) entry which is preliminary data.</text>
</comment>
<evidence type="ECO:0000256" key="1">
    <source>
        <dbReference type="ARBA" id="ARBA00023063"/>
    </source>
</evidence>
<dbReference type="Gene3D" id="1.10.3480.10">
    <property type="entry name" value="TorD-like"/>
    <property type="match status" value="1"/>
</dbReference>